<gene>
    <name evidence="1" type="ORF">M9H77_21744</name>
</gene>
<sequence>MMTLYERFHGLRQWDTSMEEYTTEFLNLSIHVGLNETDEQLTARYVSGLKISIRDEMGIAHLSNLKDAYQLALMVEELVLRFVLRRPVSNRFNNTSNQRESAESSGVRTNNLNELRQPQKSKKLKIRSDTIFSALESIVEARCLVHFSMGADYKDEAWYNVLPIDACYILLVNLGYMTAICNLRRTWKKLVVFGKPISEATWISENELKRVDPGIYEHYAVVFSSGTEFSNLGKTDAGQRLLGNS</sequence>
<keyword evidence="2" id="KW-1185">Reference proteome</keyword>
<name>A0ACC0AP80_CATRO</name>
<evidence type="ECO:0000313" key="2">
    <source>
        <dbReference type="Proteomes" id="UP001060085"/>
    </source>
</evidence>
<organism evidence="1 2">
    <name type="scientific">Catharanthus roseus</name>
    <name type="common">Madagascar periwinkle</name>
    <name type="synonym">Vinca rosea</name>
    <dbReference type="NCBI Taxonomy" id="4058"/>
    <lineage>
        <taxon>Eukaryota</taxon>
        <taxon>Viridiplantae</taxon>
        <taxon>Streptophyta</taxon>
        <taxon>Embryophyta</taxon>
        <taxon>Tracheophyta</taxon>
        <taxon>Spermatophyta</taxon>
        <taxon>Magnoliopsida</taxon>
        <taxon>eudicotyledons</taxon>
        <taxon>Gunneridae</taxon>
        <taxon>Pentapetalae</taxon>
        <taxon>asterids</taxon>
        <taxon>lamiids</taxon>
        <taxon>Gentianales</taxon>
        <taxon>Apocynaceae</taxon>
        <taxon>Rauvolfioideae</taxon>
        <taxon>Vinceae</taxon>
        <taxon>Catharanthinae</taxon>
        <taxon>Catharanthus</taxon>
    </lineage>
</organism>
<reference evidence="2" key="1">
    <citation type="journal article" date="2023" name="Nat. Plants">
        <title>Single-cell RNA sequencing provides a high-resolution roadmap for understanding the multicellular compartmentation of specialized metabolism.</title>
        <authorList>
            <person name="Sun S."/>
            <person name="Shen X."/>
            <person name="Li Y."/>
            <person name="Li Y."/>
            <person name="Wang S."/>
            <person name="Li R."/>
            <person name="Zhang H."/>
            <person name="Shen G."/>
            <person name="Guo B."/>
            <person name="Wei J."/>
            <person name="Xu J."/>
            <person name="St-Pierre B."/>
            <person name="Chen S."/>
            <person name="Sun C."/>
        </authorList>
    </citation>
    <scope>NUCLEOTIDE SEQUENCE [LARGE SCALE GENOMIC DNA]</scope>
</reference>
<evidence type="ECO:0000313" key="1">
    <source>
        <dbReference type="EMBL" id="KAI5662421.1"/>
    </source>
</evidence>
<proteinExistence type="predicted"/>
<dbReference type="EMBL" id="CM044705">
    <property type="protein sequence ID" value="KAI5662421.1"/>
    <property type="molecule type" value="Genomic_DNA"/>
</dbReference>
<dbReference type="Proteomes" id="UP001060085">
    <property type="component" value="Linkage Group LG05"/>
</dbReference>
<comment type="caution">
    <text evidence="1">The sequence shown here is derived from an EMBL/GenBank/DDBJ whole genome shotgun (WGS) entry which is preliminary data.</text>
</comment>
<accession>A0ACC0AP80</accession>
<protein>
    <submittedName>
        <fullName evidence="1">Uncharacterized protein</fullName>
    </submittedName>
</protein>